<dbReference type="EMBL" id="LR797176">
    <property type="protein sequence ID" value="CAB4191008.1"/>
    <property type="molecule type" value="Genomic_DNA"/>
</dbReference>
<accession>A0A6J5SN55</accession>
<reference evidence="3" key="1">
    <citation type="submission" date="2020-05" db="EMBL/GenBank/DDBJ databases">
        <authorList>
            <person name="Chiriac C."/>
            <person name="Salcher M."/>
            <person name="Ghai R."/>
            <person name="Kavagutti S V."/>
        </authorList>
    </citation>
    <scope>NUCLEOTIDE SEQUENCE</scope>
</reference>
<gene>
    <name evidence="2" type="ORF">UFOVP1228_4</name>
    <name evidence="3" type="ORF">UFOVP1481_34</name>
    <name evidence="1" type="ORF">UFOVP956_4</name>
</gene>
<evidence type="ECO:0000313" key="1">
    <source>
        <dbReference type="EMBL" id="CAB4173505.1"/>
    </source>
</evidence>
<evidence type="ECO:0000313" key="2">
    <source>
        <dbReference type="EMBL" id="CAB4191008.1"/>
    </source>
</evidence>
<dbReference type="EMBL" id="LR796902">
    <property type="protein sequence ID" value="CAB4173505.1"/>
    <property type="molecule type" value="Genomic_DNA"/>
</dbReference>
<evidence type="ECO:0000313" key="3">
    <source>
        <dbReference type="EMBL" id="CAB4215542.1"/>
    </source>
</evidence>
<name>A0A6J5SN55_9CAUD</name>
<dbReference type="EMBL" id="LR797429">
    <property type="protein sequence ID" value="CAB4215542.1"/>
    <property type="molecule type" value="Genomic_DNA"/>
</dbReference>
<proteinExistence type="predicted"/>
<sequence length="72" mass="8027">MLQIVQTEPYVLANVYYVDSWTLTADAIFNTWPTDGVGFIDCYGRMYTINNAEDLEAACGTIASSSDFEMRG</sequence>
<protein>
    <submittedName>
        <fullName evidence="3">Uncharacterized protein</fullName>
    </submittedName>
</protein>
<organism evidence="3">
    <name type="scientific">uncultured Caudovirales phage</name>
    <dbReference type="NCBI Taxonomy" id="2100421"/>
    <lineage>
        <taxon>Viruses</taxon>
        <taxon>Duplodnaviria</taxon>
        <taxon>Heunggongvirae</taxon>
        <taxon>Uroviricota</taxon>
        <taxon>Caudoviricetes</taxon>
        <taxon>Peduoviridae</taxon>
        <taxon>Maltschvirus</taxon>
        <taxon>Maltschvirus maltsch</taxon>
    </lineage>
</organism>